<evidence type="ECO:0000313" key="1">
    <source>
        <dbReference type="Proteomes" id="UP000887569"/>
    </source>
</evidence>
<dbReference type="AlphaFoldDB" id="A0A915CKE4"/>
<accession>A0A915CKE4</accession>
<sequence length="145" mass="15966">MPLLAGQQSKFAVLKIDDDSESSSEDEGKELLLISCQVTTAVIDSDGFIVQDAMKTLLKEVSFKGSVEEQRESASDAITVAPATAHSSQAQLDKPKYASGTCPFEGLETPVRLWEPRLDKHQSLYGRLDRGTYRDMYGSVYRVST</sequence>
<reference evidence="2" key="1">
    <citation type="submission" date="2022-11" db="UniProtKB">
        <authorList>
            <consortium name="WormBaseParasite"/>
        </authorList>
    </citation>
    <scope>IDENTIFICATION</scope>
</reference>
<protein>
    <submittedName>
        <fullName evidence="2">Uncharacterized protein</fullName>
    </submittedName>
</protein>
<keyword evidence="1" id="KW-1185">Reference proteome</keyword>
<proteinExistence type="predicted"/>
<dbReference type="Proteomes" id="UP000887569">
    <property type="component" value="Unplaced"/>
</dbReference>
<name>A0A915CKE4_PARUN</name>
<evidence type="ECO:0000313" key="2">
    <source>
        <dbReference type="WBParaSite" id="PgR316_g002_t01"/>
    </source>
</evidence>
<organism evidence="1 2">
    <name type="scientific">Parascaris univalens</name>
    <name type="common">Nematode worm</name>
    <dbReference type="NCBI Taxonomy" id="6257"/>
    <lineage>
        <taxon>Eukaryota</taxon>
        <taxon>Metazoa</taxon>
        <taxon>Ecdysozoa</taxon>
        <taxon>Nematoda</taxon>
        <taxon>Chromadorea</taxon>
        <taxon>Rhabditida</taxon>
        <taxon>Spirurina</taxon>
        <taxon>Ascaridomorpha</taxon>
        <taxon>Ascaridoidea</taxon>
        <taxon>Ascarididae</taxon>
        <taxon>Parascaris</taxon>
    </lineage>
</organism>
<dbReference type="WBParaSite" id="PgR316_g002_t01">
    <property type="protein sequence ID" value="PgR316_g002_t01"/>
    <property type="gene ID" value="PgR316_g002"/>
</dbReference>